<comment type="caution">
    <text evidence="1">The sequence shown here is derived from an EMBL/GenBank/DDBJ whole genome shotgun (WGS) entry which is preliminary data.</text>
</comment>
<gene>
    <name evidence="1" type="ORF">GCM10009030_19960</name>
</gene>
<sequence length="45" mass="5357">MVDYFAMQRAIRATKDEGDLSLDQFERQSDFDAWHEPSHRVDDAR</sequence>
<organism evidence="1 2">
    <name type="scientific">Haloarcula pellucida</name>
    <dbReference type="NCBI Taxonomy" id="1427151"/>
    <lineage>
        <taxon>Archaea</taxon>
        <taxon>Methanobacteriati</taxon>
        <taxon>Methanobacteriota</taxon>
        <taxon>Stenosarchaea group</taxon>
        <taxon>Halobacteria</taxon>
        <taxon>Halobacteriales</taxon>
        <taxon>Haloarculaceae</taxon>
        <taxon>Haloarcula</taxon>
    </lineage>
</organism>
<dbReference type="AlphaFoldDB" id="A0A830GKQ8"/>
<keyword evidence="2" id="KW-1185">Reference proteome</keyword>
<reference evidence="1" key="1">
    <citation type="journal article" date="2014" name="Int. J. Syst. Evol. Microbiol.">
        <title>Complete genome sequence of Corynebacterium casei LMG S-19264T (=DSM 44701T), isolated from a smear-ripened cheese.</title>
        <authorList>
            <consortium name="US DOE Joint Genome Institute (JGI-PGF)"/>
            <person name="Walter F."/>
            <person name="Albersmeier A."/>
            <person name="Kalinowski J."/>
            <person name="Ruckert C."/>
        </authorList>
    </citation>
    <scope>NUCLEOTIDE SEQUENCE</scope>
    <source>
        <strain evidence="1">JCM 17820</strain>
    </source>
</reference>
<dbReference type="Proteomes" id="UP000605784">
    <property type="component" value="Unassembled WGS sequence"/>
</dbReference>
<accession>A0A830GKQ8</accession>
<name>A0A830GKQ8_9EURY</name>
<evidence type="ECO:0000313" key="2">
    <source>
        <dbReference type="Proteomes" id="UP000605784"/>
    </source>
</evidence>
<reference evidence="1" key="2">
    <citation type="submission" date="2020-09" db="EMBL/GenBank/DDBJ databases">
        <authorList>
            <person name="Sun Q."/>
            <person name="Ohkuma M."/>
        </authorList>
    </citation>
    <scope>NUCLEOTIDE SEQUENCE</scope>
    <source>
        <strain evidence="1">JCM 17820</strain>
    </source>
</reference>
<protein>
    <submittedName>
        <fullName evidence="1">Uncharacterized protein</fullName>
    </submittedName>
</protein>
<proteinExistence type="predicted"/>
<dbReference type="EMBL" id="BMOU01000003">
    <property type="protein sequence ID" value="GGN94022.1"/>
    <property type="molecule type" value="Genomic_DNA"/>
</dbReference>
<evidence type="ECO:0000313" key="1">
    <source>
        <dbReference type="EMBL" id="GGN94022.1"/>
    </source>
</evidence>
<dbReference type="RefSeq" id="WP_188997009.1">
    <property type="nucleotide sequence ID" value="NZ_BMOU01000003.1"/>
</dbReference>